<evidence type="ECO:0008006" key="3">
    <source>
        <dbReference type="Google" id="ProtNLM"/>
    </source>
</evidence>
<dbReference type="RefSeq" id="WP_271926360.1">
    <property type="nucleotide sequence ID" value="NZ_JAQNDO010000001.1"/>
</dbReference>
<sequence>MITIWSPSIPEVSQAARASNPSDAYSCTCKLPPTTAPTAGAHVATPNSKEALEVCARLDEPGEEACPGLALRIFGHVYTWAGRW</sequence>
<evidence type="ECO:0000313" key="1">
    <source>
        <dbReference type="EMBL" id="MDC0747741.1"/>
    </source>
</evidence>
<comment type="caution">
    <text evidence="1">The sequence shown here is derived from an EMBL/GenBank/DDBJ whole genome shotgun (WGS) entry which is preliminary data.</text>
</comment>
<reference evidence="1 2" key="1">
    <citation type="submission" date="2022-11" db="EMBL/GenBank/DDBJ databases">
        <title>Minimal conservation of predation-associated metabolite biosynthetic gene clusters underscores biosynthetic potential of Myxococcota including descriptions for ten novel species: Archangium lansinium sp. nov., Myxococcus landrumus sp. nov., Nannocystis bai.</title>
        <authorList>
            <person name="Ahearne A."/>
            <person name="Stevens C."/>
            <person name="Dowd S."/>
        </authorList>
    </citation>
    <scope>NUCLEOTIDE SEQUENCE [LARGE SCALE GENOMIC DNA]</scope>
    <source>
        <strain evidence="1 2">RJM3</strain>
    </source>
</reference>
<keyword evidence="2" id="KW-1185">Reference proteome</keyword>
<name>A0ABT5F0X9_9BACT</name>
<evidence type="ECO:0000313" key="2">
    <source>
        <dbReference type="Proteomes" id="UP001221411"/>
    </source>
</evidence>
<accession>A0ABT5F0X9</accession>
<protein>
    <recommendedName>
        <fullName evidence="3">Ferredoxin</fullName>
    </recommendedName>
</protein>
<dbReference type="Proteomes" id="UP001221411">
    <property type="component" value="Unassembled WGS sequence"/>
</dbReference>
<organism evidence="1 2">
    <name type="scientific">Polyangium mundeleinium</name>
    <dbReference type="NCBI Taxonomy" id="2995306"/>
    <lineage>
        <taxon>Bacteria</taxon>
        <taxon>Pseudomonadati</taxon>
        <taxon>Myxococcota</taxon>
        <taxon>Polyangia</taxon>
        <taxon>Polyangiales</taxon>
        <taxon>Polyangiaceae</taxon>
        <taxon>Polyangium</taxon>
    </lineage>
</organism>
<gene>
    <name evidence="1" type="ORF">POL67_40785</name>
</gene>
<dbReference type="EMBL" id="JAQNDO010000001">
    <property type="protein sequence ID" value="MDC0747741.1"/>
    <property type="molecule type" value="Genomic_DNA"/>
</dbReference>
<proteinExistence type="predicted"/>